<proteinExistence type="predicted"/>
<comment type="caution">
    <text evidence="1">The sequence shown here is derived from an EMBL/GenBank/DDBJ whole genome shotgun (WGS) entry which is preliminary data.</text>
</comment>
<evidence type="ECO:0000313" key="1">
    <source>
        <dbReference type="EMBL" id="KAJ9177104.1"/>
    </source>
</evidence>
<keyword evidence="2" id="KW-1185">Reference proteome</keyword>
<dbReference type="EMBL" id="JARPOI010000007">
    <property type="protein sequence ID" value="KAJ9177104.1"/>
    <property type="molecule type" value="Genomic_DNA"/>
</dbReference>
<evidence type="ECO:0008006" key="3">
    <source>
        <dbReference type="Google" id="ProtNLM"/>
    </source>
</evidence>
<protein>
    <recommendedName>
        <fullName evidence="3">Protein E6</fullName>
    </recommendedName>
</protein>
<evidence type="ECO:0000313" key="2">
    <source>
        <dbReference type="Proteomes" id="UP001174677"/>
    </source>
</evidence>
<organism evidence="1 2">
    <name type="scientific">Hevea brasiliensis</name>
    <name type="common">Para rubber tree</name>
    <name type="synonym">Siphonia brasiliensis</name>
    <dbReference type="NCBI Taxonomy" id="3981"/>
    <lineage>
        <taxon>Eukaryota</taxon>
        <taxon>Viridiplantae</taxon>
        <taxon>Streptophyta</taxon>
        <taxon>Embryophyta</taxon>
        <taxon>Tracheophyta</taxon>
        <taxon>Spermatophyta</taxon>
        <taxon>Magnoliopsida</taxon>
        <taxon>eudicotyledons</taxon>
        <taxon>Gunneridae</taxon>
        <taxon>Pentapetalae</taxon>
        <taxon>rosids</taxon>
        <taxon>fabids</taxon>
        <taxon>Malpighiales</taxon>
        <taxon>Euphorbiaceae</taxon>
        <taxon>Crotonoideae</taxon>
        <taxon>Micrandreae</taxon>
        <taxon>Hevea</taxon>
    </lineage>
</organism>
<accession>A0ABQ9MA14</accession>
<reference evidence="1" key="1">
    <citation type="journal article" date="2023" name="Plant Biotechnol. J.">
        <title>Chromosome-level wild Hevea brasiliensis genome provides new tools for genomic-assisted breeding and valuable loci to elevate rubber yield.</title>
        <authorList>
            <person name="Cheng H."/>
            <person name="Song X."/>
            <person name="Hu Y."/>
            <person name="Wu T."/>
            <person name="Yang Q."/>
            <person name="An Z."/>
            <person name="Feng S."/>
            <person name="Deng Z."/>
            <person name="Wu W."/>
            <person name="Zeng X."/>
            <person name="Tu M."/>
            <person name="Wang X."/>
            <person name="Huang H."/>
        </authorList>
    </citation>
    <scope>NUCLEOTIDE SEQUENCE</scope>
    <source>
        <strain evidence="1">MT/VB/25A 57/8</strain>
    </source>
</reference>
<gene>
    <name evidence="1" type="ORF">P3X46_012356</name>
</gene>
<dbReference type="InterPro" id="IPR040290">
    <property type="entry name" value="Prot_E6-like"/>
</dbReference>
<dbReference type="PANTHER" id="PTHR35274">
    <property type="entry name" value="E6-LIKE PROTEIN"/>
    <property type="match status" value="1"/>
</dbReference>
<dbReference type="PANTHER" id="PTHR35274:SF5">
    <property type="entry name" value="PROTEIN E6-LIKE"/>
    <property type="match status" value="1"/>
</dbReference>
<sequence>MFHYFLPHNPQSTHNSPAHHQHSSSIILYKDFGGNQISFSAKIFISFLNSHPQSMASFGKHLFFYFLLVLFSSSLIHARESKFFSKFTHYSITNNAKESNLSPIEAPAPTPAVALAPTPTTAPAPAPIYTLSEIGDHGLYGHGSGLFPPTKETTTENELLNEEFDGETYEKAYQTSNFNNNNGNYNYNNGYKLASESHETGNQNNYNGYTGRYNNNGYELASGSYEKGYNQNNRNSYTSNYNVNNGYLTDQRQGMSDTRFMEGGKYYYNVKNENSYYPANIYAPRKVSTQNQGYYGNSENQNEFNSMEFENQELYDEDSQEESLP</sequence>
<dbReference type="Proteomes" id="UP001174677">
    <property type="component" value="Chromosome 7"/>
</dbReference>
<name>A0ABQ9MA14_HEVBR</name>